<dbReference type="Ensembl" id="ENSSSCT00030056022.1">
    <property type="protein sequence ID" value="ENSSSCP00030025526.1"/>
    <property type="gene ID" value="ENSSSCG00030040160.1"/>
</dbReference>
<organism evidence="3 4">
    <name type="scientific">Sus scrofa</name>
    <name type="common">Pig</name>
    <dbReference type="NCBI Taxonomy" id="9823"/>
    <lineage>
        <taxon>Eukaryota</taxon>
        <taxon>Metazoa</taxon>
        <taxon>Chordata</taxon>
        <taxon>Craniata</taxon>
        <taxon>Vertebrata</taxon>
        <taxon>Euteleostomi</taxon>
        <taxon>Mammalia</taxon>
        <taxon>Eutheria</taxon>
        <taxon>Laurasiatheria</taxon>
        <taxon>Artiodactyla</taxon>
        <taxon>Suina</taxon>
        <taxon>Suidae</taxon>
        <taxon>Sus</taxon>
    </lineage>
</organism>
<dbReference type="Ensembl" id="ENSSSCT00035068673.1">
    <property type="protein sequence ID" value="ENSSSCP00035027795.1"/>
    <property type="gene ID" value="ENSSSCG00035051552.1"/>
</dbReference>
<proteinExistence type="predicted"/>
<dbReference type="GO" id="GO:0007155">
    <property type="term" value="P:cell adhesion"/>
    <property type="evidence" value="ECO:0007669"/>
    <property type="project" value="InterPro"/>
</dbReference>
<protein>
    <submittedName>
        <fullName evidence="2">Integrin subunit alpha 4</fullName>
    </submittedName>
</protein>
<dbReference type="InterPro" id="IPR000413">
    <property type="entry name" value="Integrin_alpha"/>
</dbReference>
<dbReference type="Ensembl" id="ENSSSCT00015039733.1">
    <property type="protein sequence ID" value="ENSSSCP00015015741.1"/>
    <property type="gene ID" value="ENSSSCG00015029423.1"/>
</dbReference>
<dbReference type="Ensembl" id="ENSSSCT00040003157.1">
    <property type="protein sequence ID" value="ENSSSCP00040000935.1"/>
    <property type="gene ID" value="ENSSSCG00040002510.1"/>
</dbReference>
<dbReference type="Ensembl" id="ENSSSCT00045010328.1">
    <property type="protein sequence ID" value="ENSSSCP00045007018.1"/>
    <property type="gene ID" value="ENSSSCG00045006190.1"/>
</dbReference>
<sequence length="166" mass="18683">MGAPGSSYWTGSLFVYNITTNKYKAFLDRYNQVKFGSYLGYSVGAGHFRSMYTTEVVGGAPQHEQIGKAYIFSIDAKELNILHEMKGKKVICLYLWLSLRALVSNSAFFSMTGSGLPWSSLGLILELLSVPWTSMQMAFQTYWWAPPCRAPSERKEECLCTSTLAW</sequence>
<dbReference type="Proteomes" id="UP000694722">
    <property type="component" value="Unplaced"/>
</dbReference>
<name>A0A8D1GQJ2_PIG</name>
<dbReference type="Ensembl" id="ENSSSCT00050041613.1">
    <property type="protein sequence ID" value="ENSSSCP00050017195.1"/>
    <property type="gene ID" value="ENSSSCG00050030947.1"/>
</dbReference>
<evidence type="ECO:0000313" key="4">
    <source>
        <dbReference type="Proteomes" id="UP000694728"/>
    </source>
</evidence>
<evidence type="ECO:0000256" key="1">
    <source>
        <dbReference type="ARBA" id="ARBA00023180"/>
    </source>
</evidence>
<dbReference type="AlphaFoldDB" id="A0A8D1GQJ2"/>
<dbReference type="Proteomes" id="UP000694727">
    <property type="component" value="Unplaced"/>
</dbReference>
<gene>
    <name evidence="2" type="primary">ITGA4</name>
</gene>
<dbReference type="PANTHER" id="PTHR23220:SF78">
    <property type="entry name" value="INTEGRIN ALPHA-4"/>
    <property type="match status" value="1"/>
</dbReference>
<dbReference type="Proteomes" id="UP000694571">
    <property type="component" value="Unplaced"/>
</dbReference>
<dbReference type="Ensembl" id="ENSSSCT00025045822.1">
    <property type="protein sequence ID" value="ENSSSCP00025019563.1"/>
    <property type="gene ID" value="ENSSSCG00025033383.1"/>
</dbReference>
<dbReference type="Proteomes" id="UP000694726">
    <property type="component" value="Unplaced"/>
</dbReference>
<dbReference type="Proteomes" id="UP000694728">
    <property type="component" value="Unplaced"/>
</dbReference>
<dbReference type="PRINTS" id="PR01185">
    <property type="entry name" value="INTEGRINA"/>
</dbReference>
<dbReference type="Gene3D" id="2.130.10.130">
    <property type="entry name" value="Integrin alpha, N-terminal"/>
    <property type="match status" value="1"/>
</dbReference>
<keyword evidence="1" id="KW-0325">Glycoprotein</keyword>
<dbReference type="SUPFAM" id="SSF69318">
    <property type="entry name" value="Integrin alpha N-terminal domain"/>
    <property type="match status" value="1"/>
</dbReference>
<accession>A0A8D1GQJ2</accession>
<reference evidence="3" key="1">
    <citation type="submission" date="2025-05" db="UniProtKB">
        <authorList>
            <consortium name="Ensembl"/>
        </authorList>
    </citation>
    <scope>IDENTIFICATION</scope>
</reference>
<dbReference type="Proteomes" id="UP000694720">
    <property type="component" value="Unplaced"/>
</dbReference>
<dbReference type="PANTHER" id="PTHR23220">
    <property type="entry name" value="INTEGRIN ALPHA"/>
    <property type="match status" value="1"/>
</dbReference>
<evidence type="ECO:0000313" key="3">
    <source>
        <dbReference type="Ensembl" id="ENSSSCP00045007018.1"/>
    </source>
</evidence>
<evidence type="ECO:0000313" key="2">
    <source>
        <dbReference type="Ensembl" id="ENSSSCP00015015741.1"/>
    </source>
</evidence>
<dbReference type="InterPro" id="IPR028994">
    <property type="entry name" value="Integrin_alpha_N"/>
</dbReference>
<dbReference type="Proteomes" id="UP000694570">
    <property type="component" value="Unplaced"/>
</dbReference>
<dbReference type="GO" id="GO:0008305">
    <property type="term" value="C:integrin complex"/>
    <property type="evidence" value="ECO:0007669"/>
    <property type="project" value="InterPro"/>
</dbReference>